<dbReference type="InterPro" id="IPR029472">
    <property type="entry name" value="Copia-like_N"/>
</dbReference>
<protein>
    <recommendedName>
        <fullName evidence="3">Retrotransposon Copia-like N-terminal domain-containing protein</fullName>
    </recommendedName>
</protein>
<dbReference type="OrthoDB" id="1103777at2759"/>
<evidence type="ECO:0000313" key="5">
    <source>
        <dbReference type="Proteomes" id="UP000467841"/>
    </source>
</evidence>
<dbReference type="AlphaFoldDB" id="A0A6D2I2Z5"/>
<feature type="signal peptide" evidence="2">
    <location>
        <begin position="1"/>
        <end position="18"/>
    </location>
</feature>
<organism evidence="4 5">
    <name type="scientific">Microthlaspi erraticum</name>
    <dbReference type="NCBI Taxonomy" id="1685480"/>
    <lineage>
        <taxon>Eukaryota</taxon>
        <taxon>Viridiplantae</taxon>
        <taxon>Streptophyta</taxon>
        <taxon>Embryophyta</taxon>
        <taxon>Tracheophyta</taxon>
        <taxon>Spermatophyta</taxon>
        <taxon>Magnoliopsida</taxon>
        <taxon>eudicotyledons</taxon>
        <taxon>Gunneridae</taxon>
        <taxon>Pentapetalae</taxon>
        <taxon>rosids</taxon>
        <taxon>malvids</taxon>
        <taxon>Brassicales</taxon>
        <taxon>Brassicaceae</taxon>
        <taxon>Coluteocarpeae</taxon>
        <taxon>Microthlaspi</taxon>
    </lineage>
</organism>
<feature type="region of interest" description="Disordered" evidence="1">
    <location>
        <begin position="272"/>
        <end position="303"/>
    </location>
</feature>
<dbReference type="PANTHER" id="PTHR37610:SF97">
    <property type="entry name" value="RETROTRANSPOSON GAG DOMAIN-CONTAINING PROTEIN"/>
    <property type="match status" value="1"/>
</dbReference>
<feature type="domain" description="Retrotransposon Copia-like N-terminal" evidence="3">
    <location>
        <begin position="65"/>
        <end position="112"/>
    </location>
</feature>
<gene>
    <name evidence="4" type="ORF">MERR_LOCUS8586</name>
</gene>
<name>A0A6D2I2Z5_9BRAS</name>
<feature type="chain" id="PRO_5025365898" description="Retrotransposon Copia-like N-terminal domain-containing protein" evidence="2">
    <location>
        <begin position="19"/>
        <end position="303"/>
    </location>
</feature>
<evidence type="ECO:0000256" key="2">
    <source>
        <dbReference type="SAM" id="SignalP"/>
    </source>
</evidence>
<dbReference type="PANTHER" id="PTHR37610">
    <property type="entry name" value="CCHC-TYPE DOMAIN-CONTAINING PROTEIN"/>
    <property type="match status" value="1"/>
</dbReference>
<dbReference type="Pfam" id="PF14244">
    <property type="entry name" value="Retrotran_gag_3"/>
    <property type="match status" value="1"/>
</dbReference>
<keyword evidence="5" id="KW-1185">Reference proteome</keyword>
<dbReference type="EMBL" id="CACVBM020000610">
    <property type="protein sequence ID" value="CAA7021351.1"/>
    <property type="molecule type" value="Genomic_DNA"/>
</dbReference>
<proteinExistence type="predicted"/>
<sequence>MILGHVLVLLIPCGDLSTSTVSSVNVTDNGGEISGTGYESRIPSGTQSFEVSDSPDNIHSPFHLHSSDHPGLVLASELLDGTDYGLWLVAMTTSLEAKNKIGFIDGSIPIPAETDPYYKIWCCCNSMFKSWLLNSVSKKIYASIMYFRVAADIWKDVNTREPWISPPIILRLRLTGELSSLQVTSRTAEDLLAERETNRRSARLVPNSGIEPSAFQVASNPSVSAFQKPRPVCSHCGGLGHIVYRCYKKHGYPPGMKYKGRFQKPSASTNLVINSESPMSPTESAPSVNSANFPPAALTPDQM</sequence>
<reference evidence="4" key="1">
    <citation type="submission" date="2020-01" db="EMBL/GenBank/DDBJ databases">
        <authorList>
            <person name="Mishra B."/>
        </authorList>
    </citation>
    <scope>NUCLEOTIDE SEQUENCE [LARGE SCALE GENOMIC DNA]</scope>
</reference>
<dbReference type="Proteomes" id="UP000467841">
    <property type="component" value="Unassembled WGS sequence"/>
</dbReference>
<evidence type="ECO:0000313" key="4">
    <source>
        <dbReference type="EMBL" id="CAA7021351.1"/>
    </source>
</evidence>
<keyword evidence="2" id="KW-0732">Signal</keyword>
<comment type="caution">
    <text evidence="4">The sequence shown here is derived from an EMBL/GenBank/DDBJ whole genome shotgun (WGS) entry which is preliminary data.</text>
</comment>
<accession>A0A6D2I2Z5</accession>
<evidence type="ECO:0000256" key="1">
    <source>
        <dbReference type="SAM" id="MobiDB-lite"/>
    </source>
</evidence>
<feature type="compositionally biased region" description="Polar residues" evidence="1">
    <location>
        <begin position="272"/>
        <end position="292"/>
    </location>
</feature>
<evidence type="ECO:0000259" key="3">
    <source>
        <dbReference type="Pfam" id="PF14244"/>
    </source>
</evidence>